<protein>
    <submittedName>
        <fullName evidence="4">TetR/AcrR family transcriptional regulator</fullName>
    </submittedName>
</protein>
<dbReference type="SUPFAM" id="SSF46689">
    <property type="entry name" value="Homeodomain-like"/>
    <property type="match status" value="1"/>
</dbReference>
<sequence>MKSASSTEDKIKEAAKKVFLEKGFEGATTRDIAKEADLNCALMNYYFRSKEKLFAAVFDEMLQLFFAGMTNVLTKPISLKEKIIELIEHDFQTFKQNPSLCIFILNELHRDPDHLVNIIQAAKTQATLLFEKQLREAIDQGMVRPVNPHHVLSLLLSNTQFIFLGKAITMNTWQMSENAFTLYAEEHKQLVTLMIINFLFIEKSEDKLNLHVSEPALLALA</sequence>
<dbReference type="Pfam" id="PF00440">
    <property type="entry name" value="TetR_N"/>
    <property type="match status" value="1"/>
</dbReference>
<gene>
    <name evidence="4" type="ORF">H3H32_31805</name>
</gene>
<dbReference type="Gene3D" id="1.10.357.10">
    <property type="entry name" value="Tetracycline Repressor, domain 2"/>
    <property type="match status" value="1"/>
</dbReference>
<keyword evidence="5" id="KW-1185">Reference proteome</keyword>
<dbReference type="AlphaFoldDB" id="A0A7G5GUA6"/>
<proteinExistence type="predicted"/>
<name>A0A7G5GUA6_9BACT</name>
<dbReference type="Proteomes" id="UP000515369">
    <property type="component" value="Chromosome"/>
</dbReference>
<dbReference type="PANTHER" id="PTHR30328">
    <property type="entry name" value="TRANSCRIPTIONAL REPRESSOR"/>
    <property type="match status" value="1"/>
</dbReference>
<dbReference type="InterPro" id="IPR023772">
    <property type="entry name" value="DNA-bd_HTH_TetR-type_CS"/>
</dbReference>
<reference evidence="4 5" key="1">
    <citation type="submission" date="2020-07" db="EMBL/GenBank/DDBJ databases">
        <title>Spirosoma foliorum sp. nov., isolated from the leaves on the Nejang mountain Korea, Republic of.</title>
        <authorList>
            <person name="Ho H."/>
            <person name="Lee Y.-J."/>
            <person name="Nurcahyanto D.-A."/>
            <person name="Kim S.-G."/>
        </authorList>
    </citation>
    <scope>NUCLEOTIDE SEQUENCE [LARGE SCALE GENOMIC DNA]</scope>
    <source>
        <strain evidence="4 5">PL0136</strain>
    </source>
</reference>
<dbReference type="InterPro" id="IPR050109">
    <property type="entry name" value="HTH-type_TetR-like_transc_reg"/>
</dbReference>
<dbReference type="PRINTS" id="PR00455">
    <property type="entry name" value="HTHTETR"/>
</dbReference>
<dbReference type="PROSITE" id="PS50977">
    <property type="entry name" value="HTH_TETR_2"/>
    <property type="match status" value="1"/>
</dbReference>
<dbReference type="EMBL" id="CP059732">
    <property type="protein sequence ID" value="QMW02448.1"/>
    <property type="molecule type" value="Genomic_DNA"/>
</dbReference>
<dbReference type="PANTHER" id="PTHR30328:SF54">
    <property type="entry name" value="HTH-TYPE TRANSCRIPTIONAL REPRESSOR SCO4008"/>
    <property type="match status" value="1"/>
</dbReference>
<dbReference type="InterPro" id="IPR036271">
    <property type="entry name" value="Tet_transcr_reg_TetR-rel_C_sf"/>
</dbReference>
<evidence type="ECO:0000256" key="2">
    <source>
        <dbReference type="PROSITE-ProRule" id="PRU00335"/>
    </source>
</evidence>
<dbReference type="PROSITE" id="PS01081">
    <property type="entry name" value="HTH_TETR_1"/>
    <property type="match status" value="1"/>
</dbReference>
<organism evidence="4 5">
    <name type="scientific">Spirosoma foliorum</name>
    <dbReference type="NCBI Taxonomy" id="2710596"/>
    <lineage>
        <taxon>Bacteria</taxon>
        <taxon>Pseudomonadati</taxon>
        <taxon>Bacteroidota</taxon>
        <taxon>Cytophagia</taxon>
        <taxon>Cytophagales</taxon>
        <taxon>Cytophagaceae</taxon>
        <taxon>Spirosoma</taxon>
    </lineage>
</organism>
<dbReference type="RefSeq" id="WP_182459756.1">
    <property type="nucleotide sequence ID" value="NZ_CP059732.1"/>
</dbReference>
<dbReference type="InterPro" id="IPR001647">
    <property type="entry name" value="HTH_TetR"/>
</dbReference>
<feature type="DNA-binding region" description="H-T-H motif" evidence="2">
    <location>
        <begin position="28"/>
        <end position="47"/>
    </location>
</feature>
<dbReference type="SUPFAM" id="SSF48498">
    <property type="entry name" value="Tetracyclin repressor-like, C-terminal domain"/>
    <property type="match status" value="1"/>
</dbReference>
<dbReference type="GO" id="GO:0003677">
    <property type="term" value="F:DNA binding"/>
    <property type="evidence" value="ECO:0007669"/>
    <property type="project" value="UniProtKB-UniRule"/>
</dbReference>
<evidence type="ECO:0000313" key="4">
    <source>
        <dbReference type="EMBL" id="QMW02448.1"/>
    </source>
</evidence>
<dbReference type="KEGG" id="sfol:H3H32_31805"/>
<evidence type="ECO:0000256" key="1">
    <source>
        <dbReference type="ARBA" id="ARBA00023125"/>
    </source>
</evidence>
<evidence type="ECO:0000313" key="5">
    <source>
        <dbReference type="Proteomes" id="UP000515369"/>
    </source>
</evidence>
<evidence type="ECO:0000259" key="3">
    <source>
        <dbReference type="PROSITE" id="PS50977"/>
    </source>
</evidence>
<keyword evidence="1 2" id="KW-0238">DNA-binding</keyword>
<feature type="domain" description="HTH tetR-type" evidence="3">
    <location>
        <begin position="5"/>
        <end position="65"/>
    </location>
</feature>
<dbReference type="InterPro" id="IPR009057">
    <property type="entry name" value="Homeodomain-like_sf"/>
</dbReference>
<accession>A0A7G5GUA6</accession>